<protein>
    <submittedName>
        <fullName evidence="8">Inner membrane protein YidH</fullName>
    </submittedName>
</protein>
<dbReference type="GO" id="GO:0005886">
    <property type="term" value="C:plasma membrane"/>
    <property type="evidence" value="ECO:0007669"/>
    <property type="project" value="UniProtKB-SubCell"/>
</dbReference>
<keyword evidence="2" id="KW-1003">Cell membrane</keyword>
<dbReference type="PANTHER" id="PTHR34187">
    <property type="entry name" value="FGR18P"/>
    <property type="match status" value="1"/>
</dbReference>
<dbReference type="InterPro" id="IPR052053">
    <property type="entry name" value="IM_YidH-like"/>
</dbReference>
<evidence type="ECO:0000256" key="1">
    <source>
        <dbReference type="ARBA" id="ARBA00004651"/>
    </source>
</evidence>
<evidence type="ECO:0000256" key="2">
    <source>
        <dbReference type="ARBA" id="ARBA00022475"/>
    </source>
</evidence>
<evidence type="ECO:0000256" key="6">
    <source>
        <dbReference type="SAM" id="Phobius"/>
    </source>
</evidence>
<proteinExistence type="predicted"/>
<sequence>MQGARSADGVTVTRVGRQRRRWPRRVYGVGEEPDPRFSLANERTFLAWLRTAMALTAGGVGLDVLAPQKTSYLVLAVGLVLTGMAMSVFGLSRWMAAERALRTGSPLPALSAGALLVGVTLLFGLFIVVVLVTNR</sequence>
<comment type="subcellular location">
    <subcellularLocation>
        <location evidence="1">Cell membrane</location>
        <topology evidence="1">Multi-pass membrane protein</topology>
    </subcellularLocation>
</comment>
<dbReference type="InterPro" id="IPR003807">
    <property type="entry name" value="DUF202"/>
</dbReference>
<evidence type="ECO:0000313" key="9">
    <source>
        <dbReference type="Proteomes" id="UP000204221"/>
    </source>
</evidence>
<keyword evidence="9" id="KW-1185">Reference proteome</keyword>
<organism evidence="8 9">
    <name type="scientific">Actinoalloteichus hoggarensis</name>
    <dbReference type="NCBI Taxonomy" id="1470176"/>
    <lineage>
        <taxon>Bacteria</taxon>
        <taxon>Bacillati</taxon>
        <taxon>Actinomycetota</taxon>
        <taxon>Actinomycetes</taxon>
        <taxon>Pseudonocardiales</taxon>
        <taxon>Pseudonocardiaceae</taxon>
        <taxon>Actinoalloteichus</taxon>
    </lineage>
</organism>
<gene>
    <name evidence="8" type="primary">yidH</name>
    <name evidence="8" type="ORF">AHOG_24090</name>
</gene>
<reference evidence="8 9" key="1">
    <citation type="submission" date="2017-07" db="EMBL/GenBank/DDBJ databases">
        <title>Complete genome sequence of Actinoalloteichus hoggarensis DSM 45943, type strain of Actinoalloteichus hoggarensis.</title>
        <authorList>
            <person name="Ruckert C."/>
            <person name="Nouioui I."/>
            <person name="Willmese J."/>
            <person name="van Wezel G."/>
            <person name="Klenk H.-P."/>
            <person name="Kalinowski J."/>
            <person name="Zotchev S.B."/>
        </authorList>
    </citation>
    <scope>NUCLEOTIDE SEQUENCE [LARGE SCALE GENOMIC DNA]</scope>
    <source>
        <strain evidence="8 9">DSM 45943</strain>
    </source>
</reference>
<evidence type="ECO:0000256" key="4">
    <source>
        <dbReference type="ARBA" id="ARBA00022989"/>
    </source>
</evidence>
<feature type="domain" description="DUF202" evidence="7">
    <location>
        <begin position="36"/>
        <end position="100"/>
    </location>
</feature>
<feature type="transmembrane region" description="Helical" evidence="6">
    <location>
        <begin position="45"/>
        <end position="65"/>
    </location>
</feature>
<keyword evidence="4 6" id="KW-1133">Transmembrane helix</keyword>
<dbReference type="AlphaFoldDB" id="A0A221W9M7"/>
<dbReference type="EMBL" id="CP022521">
    <property type="protein sequence ID" value="ASO22424.1"/>
    <property type="molecule type" value="Genomic_DNA"/>
</dbReference>
<evidence type="ECO:0000256" key="5">
    <source>
        <dbReference type="ARBA" id="ARBA00023136"/>
    </source>
</evidence>
<dbReference type="KEGG" id="ahg:AHOG_24090"/>
<keyword evidence="3 6" id="KW-0812">Transmembrane</keyword>
<evidence type="ECO:0000256" key="3">
    <source>
        <dbReference type="ARBA" id="ARBA00022692"/>
    </source>
</evidence>
<feature type="transmembrane region" description="Helical" evidence="6">
    <location>
        <begin position="72"/>
        <end position="92"/>
    </location>
</feature>
<evidence type="ECO:0000259" key="7">
    <source>
        <dbReference type="Pfam" id="PF02656"/>
    </source>
</evidence>
<dbReference type="Proteomes" id="UP000204221">
    <property type="component" value="Chromosome"/>
</dbReference>
<dbReference type="PANTHER" id="PTHR34187:SF2">
    <property type="entry name" value="DUF202 DOMAIN-CONTAINING PROTEIN"/>
    <property type="match status" value="1"/>
</dbReference>
<name>A0A221W9M7_9PSEU</name>
<accession>A0A221W9M7</accession>
<keyword evidence="5 6" id="KW-0472">Membrane</keyword>
<dbReference type="Pfam" id="PF02656">
    <property type="entry name" value="DUF202"/>
    <property type="match status" value="1"/>
</dbReference>
<dbReference type="OrthoDB" id="582337at2"/>
<feature type="transmembrane region" description="Helical" evidence="6">
    <location>
        <begin position="112"/>
        <end position="132"/>
    </location>
</feature>
<evidence type="ECO:0000313" key="8">
    <source>
        <dbReference type="EMBL" id="ASO22424.1"/>
    </source>
</evidence>